<name>A0A2B7Z138_POLH7</name>
<dbReference type="OrthoDB" id="341898at2759"/>
<sequence length="453" mass="47959">MAIDEEVLELVAKDGTMDYDKWPGLLEPIIQRLEHIVHNDFPTPKVPPQIHTSFMTALPIASSYSAQESNSQINNDKENAPPSQAQPAPFPSSTSSERIPDSQPQPGPTEGTLPPPLAAILSSIEFTLRSYFLQKPPHTIQRFAELVLRPTLHYRTLPAYLRAVDRVVSVSSGADIFPLPVSMPLPGGLIDSTLANGVNGVGSTGYSFSDSSLGSDESLGGALLTPIPWLNNSSLPGGNYGNLMECGAATNRILGAGSPTSDAMTIVPPRESGGVTQGELIRQEQEAGVIPTSHLNLQRQQPEPALAAGNEDMDTQADDSEEIPHARGPAILGVQDLGLQDGKGVEMTLTRSPTDITSSPAEAGADVPISEQTPAEAKLDNNEDAPGEPDRDGDGDIVIPDVSRKSNIEQEDDGLGSSSDSSTPKTLGREEADVKSPEDGSVDAPNDNDKMDQ</sequence>
<protein>
    <recommendedName>
        <fullName evidence="5">Protein phosphatase 4 core regulatory subunit R2</fullName>
    </recommendedName>
</protein>
<dbReference type="EMBL" id="PDNA01000008">
    <property type="protein sequence ID" value="PGH27315.1"/>
    <property type="molecule type" value="Genomic_DNA"/>
</dbReference>
<evidence type="ECO:0000313" key="3">
    <source>
        <dbReference type="EMBL" id="PGH27315.1"/>
    </source>
</evidence>
<evidence type="ECO:0008006" key="5">
    <source>
        <dbReference type="Google" id="ProtNLM"/>
    </source>
</evidence>
<feature type="compositionally biased region" description="Polar residues" evidence="2">
    <location>
        <begin position="350"/>
        <end position="360"/>
    </location>
</feature>
<comment type="caution">
    <text evidence="3">The sequence shown here is derived from an EMBL/GenBank/DDBJ whole genome shotgun (WGS) entry which is preliminary data.</text>
</comment>
<accession>A0A2B7Z138</accession>
<organism evidence="3 4">
    <name type="scientific">Polytolypa hystricis (strain UAMH7299)</name>
    <dbReference type="NCBI Taxonomy" id="1447883"/>
    <lineage>
        <taxon>Eukaryota</taxon>
        <taxon>Fungi</taxon>
        <taxon>Dikarya</taxon>
        <taxon>Ascomycota</taxon>
        <taxon>Pezizomycotina</taxon>
        <taxon>Eurotiomycetes</taxon>
        <taxon>Eurotiomycetidae</taxon>
        <taxon>Onygenales</taxon>
        <taxon>Onygenales incertae sedis</taxon>
        <taxon>Polytolypa</taxon>
    </lineage>
</organism>
<feature type="compositionally biased region" description="Polar residues" evidence="2">
    <location>
        <begin position="65"/>
        <end position="74"/>
    </location>
</feature>
<dbReference type="AlphaFoldDB" id="A0A2B7Z138"/>
<feature type="compositionally biased region" description="Low complexity" evidence="2">
    <location>
        <begin position="80"/>
        <end position="96"/>
    </location>
</feature>
<dbReference type="PANTHER" id="PTHR16487:SF0">
    <property type="entry name" value="PROTEIN PHOSPHATASE 4 REGULATORY SUBUNIT 2-RELATED"/>
    <property type="match status" value="1"/>
</dbReference>
<proteinExistence type="inferred from homology"/>
<feature type="region of interest" description="Disordered" evidence="2">
    <location>
        <begin position="65"/>
        <end position="115"/>
    </location>
</feature>
<feature type="compositionally biased region" description="Pro residues" evidence="2">
    <location>
        <begin position="103"/>
        <end position="115"/>
    </location>
</feature>
<evidence type="ECO:0000313" key="4">
    <source>
        <dbReference type="Proteomes" id="UP000224634"/>
    </source>
</evidence>
<evidence type="ECO:0000256" key="1">
    <source>
        <dbReference type="ARBA" id="ARBA00009207"/>
    </source>
</evidence>
<keyword evidence="4" id="KW-1185">Reference proteome</keyword>
<dbReference type="GO" id="GO:0019888">
    <property type="term" value="F:protein phosphatase regulator activity"/>
    <property type="evidence" value="ECO:0007669"/>
    <property type="project" value="InterPro"/>
</dbReference>
<dbReference type="GO" id="GO:0005634">
    <property type="term" value="C:nucleus"/>
    <property type="evidence" value="ECO:0007669"/>
    <property type="project" value="TreeGrafter"/>
</dbReference>
<feature type="compositionally biased region" description="Basic and acidic residues" evidence="2">
    <location>
        <begin position="427"/>
        <end position="438"/>
    </location>
</feature>
<reference evidence="3 4" key="1">
    <citation type="submission" date="2017-10" db="EMBL/GenBank/DDBJ databases">
        <title>Comparative genomics in systemic dimorphic fungi from Ajellomycetaceae.</title>
        <authorList>
            <person name="Munoz J.F."/>
            <person name="Mcewen J.G."/>
            <person name="Clay O.K."/>
            <person name="Cuomo C.A."/>
        </authorList>
    </citation>
    <scope>NUCLEOTIDE SEQUENCE [LARGE SCALE GENOMIC DNA]</scope>
    <source>
        <strain evidence="3 4">UAMH7299</strain>
    </source>
</reference>
<dbReference type="STRING" id="1447883.A0A2B7Z138"/>
<dbReference type="GO" id="GO:0030289">
    <property type="term" value="C:protein phosphatase 4 complex"/>
    <property type="evidence" value="ECO:0007669"/>
    <property type="project" value="InterPro"/>
</dbReference>
<comment type="similarity">
    <text evidence="1">Belongs to the PPP4R2 family.</text>
</comment>
<dbReference type="InterPro" id="IPR015267">
    <property type="entry name" value="PPP4R2"/>
</dbReference>
<feature type="region of interest" description="Disordered" evidence="2">
    <location>
        <begin position="350"/>
        <end position="453"/>
    </location>
</feature>
<dbReference type="GO" id="GO:0005737">
    <property type="term" value="C:cytoplasm"/>
    <property type="evidence" value="ECO:0007669"/>
    <property type="project" value="TreeGrafter"/>
</dbReference>
<evidence type="ECO:0000256" key="2">
    <source>
        <dbReference type="SAM" id="MobiDB-lite"/>
    </source>
</evidence>
<dbReference type="Proteomes" id="UP000224634">
    <property type="component" value="Unassembled WGS sequence"/>
</dbReference>
<dbReference type="PANTHER" id="PTHR16487">
    <property type="entry name" value="PPP4R2-RELATED PROTEIN"/>
    <property type="match status" value="1"/>
</dbReference>
<gene>
    <name evidence="3" type="ORF">AJ80_01025</name>
</gene>